<keyword evidence="1" id="KW-0319">Glycerol metabolism</keyword>
<dbReference type="Proteomes" id="UP000321261">
    <property type="component" value="Unassembled WGS sequence"/>
</dbReference>
<comment type="caution">
    <text evidence="9">The sequence shown here is derived from an EMBL/GenBank/DDBJ whole genome shotgun (WGS) entry which is preliminary data.</text>
</comment>
<dbReference type="SMART" id="SM00346">
    <property type="entry name" value="HTH_ICLR"/>
    <property type="match status" value="1"/>
</dbReference>
<dbReference type="InterPro" id="IPR036388">
    <property type="entry name" value="WH-like_DNA-bd_sf"/>
</dbReference>
<dbReference type="Pfam" id="PF01614">
    <property type="entry name" value="IclR_C"/>
    <property type="match status" value="1"/>
</dbReference>
<dbReference type="RefSeq" id="WP_147254298.1">
    <property type="nucleotide sequence ID" value="NZ_VIWU01000001.1"/>
</dbReference>
<dbReference type="SUPFAM" id="SSF46785">
    <property type="entry name" value="Winged helix' DNA-binding domain"/>
    <property type="match status" value="1"/>
</dbReference>
<dbReference type="InterPro" id="IPR050707">
    <property type="entry name" value="HTH_MetabolicPath_Reg"/>
</dbReference>
<evidence type="ECO:0000256" key="4">
    <source>
        <dbReference type="ARBA" id="ARBA00023163"/>
    </source>
</evidence>
<evidence type="ECO:0000256" key="1">
    <source>
        <dbReference type="ARBA" id="ARBA00022798"/>
    </source>
</evidence>
<evidence type="ECO:0000256" key="5">
    <source>
        <dbReference type="ARBA" id="ARBA00058938"/>
    </source>
</evidence>
<dbReference type="PANTHER" id="PTHR30136:SF35">
    <property type="entry name" value="HTH-TYPE TRANSCRIPTIONAL REGULATOR RV1719"/>
    <property type="match status" value="1"/>
</dbReference>
<proteinExistence type="predicted"/>
<accession>A0A561SJF9</accession>
<keyword evidence="2" id="KW-0805">Transcription regulation</keyword>
<dbReference type="OrthoDB" id="7274111at2"/>
<dbReference type="GO" id="GO:0003677">
    <property type="term" value="F:DNA binding"/>
    <property type="evidence" value="ECO:0007669"/>
    <property type="project" value="UniProtKB-KW"/>
</dbReference>
<evidence type="ECO:0000256" key="6">
    <source>
        <dbReference type="ARBA" id="ARBA00070406"/>
    </source>
</evidence>
<evidence type="ECO:0000256" key="2">
    <source>
        <dbReference type="ARBA" id="ARBA00023015"/>
    </source>
</evidence>
<dbReference type="FunFam" id="1.10.10.10:FF:000056">
    <property type="entry name" value="IclR family transcriptional regulator"/>
    <property type="match status" value="1"/>
</dbReference>
<dbReference type="PANTHER" id="PTHR30136">
    <property type="entry name" value="HELIX-TURN-HELIX TRANSCRIPTIONAL REGULATOR, ICLR FAMILY"/>
    <property type="match status" value="1"/>
</dbReference>
<dbReference type="AlphaFoldDB" id="A0A561SJF9"/>
<comment type="function">
    <text evidence="5">May be an activator protein for the gylABX operon.</text>
</comment>
<dbReference type="InterPro" id="IPR036390">
    <property type="entry name" value="WH_DNA-bd_sf"/>
</dbReference>
<dbReference type="Pfam" id="PF09339">
    <property type="entry name" value="HTH_IclR"/>
    <property type="match status" value="1"/>
</dbReference>
<keyword evidence="3" id="KW-0238">DNA-binding</keyword>
<dbReference type="InterPro" id="IPR014757">
    <property type="entry name" value="Tscrpt_reg_IclR_C"/>
</dbReference>
<evidence type="ECO:0000259" key="8">
    <source>
        <dbReference type="PROSITE" id="PS51078"/>
    </source>
</evidence>
<feature type="domain" description="IclR-ED" evidence="8">
    <location>
        <begin position="84"/>
        <end position="266"/>
    </location>
</feature>
<dbReference type="SUPFAM" id="SSF55781">
    <property type="entry name" value="GAF domain-like"/>
    <property type="match status" value="1"/>
</dbReference>
<evidence type="ECO:0000256" key="3">
    <source>
        <dbReference type="ARBA" id="ARBA00023125"/>
    </source>
</evidence>
<name>A0A561SJF9_9PSEU</name>
<keyword evidence="4" id="KW-0804">Transcription</keyword>
<dbReference type="Gene3D" id="3.30.450.40">
    <property type="match status" value="1"/>
</dbReference>
<evidence type="ECO:0000259" key="7">
    <source>
        <dbReference type="PROSITE" id="PS51077"/>
    </source>
</evidence>
<evidence type="ECO:0000313" key="10">
    <source>
        <dbReference type="Proteomes" id="UP000321261"/>
    </source>
</evidence>
<protein>
    <recommendedName>
        <fullName evidence="6">Glycerol operon regulatory protein</fullName>
    </recommendedName>
</protein>
<dbReference type="Gene3D" id="1.10.10.10">
    <property type="entry name" value="Winged helix-like DNA-binding domain superfamily/Winged helix DNA-binding domain"/>
    <property type="match status" value="1"/>
</dbReference>
<keyword evidence="10" id="KW-1185">Reference proteome</keyword>
<dbReference type="PROSITE" id="PS51077">
    <property type="entry name" value="HTH_ICLR"/>
    <property type="match status" value="1"/>
</dbReference>
<dbReference type="PROSITE" id="PS51078">
    <property type="entry name" value="ICLR_ED"/>
    <property type="match status" value="1"/>
</dbReference>
<dbReference type="InterPro" id="IPR005471">
    <property type="entry name" value="Tscrpt_reg_IclR_N"/>
</dbReference>
<dbReference type="GO" id="GO:0045892">
    <property type="term" value="P:negative regulation of DNA-templated transcription"/>
    <property type="evidence" value="ECO:0007669"/>
    <property type="project" value="TreeGrafter"/>
</dbReference>
<organism evidence="9 10">
    <name type="scientific">Pseudonocardia hierapolitana</name>
    <dbReference type="NCBI Taxonomy" id="1128676"/>
    <lineage>
        <taxon>Bacteria</taxon>
        <taxon>Bacillati</taxon>
        <taxon>Actinomycetota</taxon>
        <taxon>Actinomycetes</taxon>
        <taxon>Pseudonocardiales</taxon>
        <taxon>Pseudonocardiaceae</taxon>
        <taxon>Pseudonocardia</taxon>
    </lineage>
</organism>
<feature type="domain" description="HTH iclR-type" evidence="7">
    <location>
        <begin position="20"/>
        <end position="83"/>
    </location>
</feature>
<dbReference type="GO" id="GO:0006071">
    <property type="term" value="P:glycerol metabolic process"/>
    <property type="evidence" value="ECO:0007669"/>
    <property type="project" value="UniProtKB-KW"/>
</dbReference>
<dbReference type="InterPro" id="IPR029016">
    <property type="entry name" value="GAF-like_dom_sf"/>
</dbReference>
<dbReference type="GO" id="GO:0003700">
    <property type="term" value="F:DNA-binding transcription factor activity"/>
    <property type="evidence" value="ECO:0007669"/>
    <property type="project" value="TreeGrafter"/>
</dbReference>
<dbReference type="EMBL" id="VIWU01000001">
    <property type="protein sequence ID" value="TWF75017.1"/>
    <property type="molecule type" value="Genomic_DNA"/>
</dbReference>
<gene>
    <name evidence="9" type="ORF">FHX44_11901</name>
</gene>
<evidence type="ECO:0000313" key="9">
    <source>
        <dbReference type="EMBL" id="TWF75017.1"/>
    </source>
</evidence>
<sequence length="270" mass="28910">MKGTVDVTAGEGDARSTRRVQSVDHAVDLLEAIAAGPADGLGVSELARQTGLSKATTHHLLITLESRRLVLRDAHSATYRLGWALHELGTLVSQSVDVARAARPFLDELALETGESILLGVRVDRTVQYVDRGDARSGFTMQATTGMRSLLHTNASGKLLLAHADDEFIKGYLADPLESFTPQTITEPQRIADQLAEIRDTGFATCWQERERGLCSIAVGVRDFTGGTVAALTVAGPAGRVTPDDMDRYLVPLRAAARQIENRLGAPAAG</sequence>
<reference evidence="9 10" key="1">
    <citation type="submission" date="2019-06" db="EMBL/GenBank/DDBJ databases">
        <title>Sequencing the genomes of 1000 actinobacteria strains.</title>
        <authorList>
            <person name="Klenk H.-P."/>
        </authorList>
    </citation>
    <scope>NUCLEOTIDE SEQUENCE [LARGE SCALE GENOMIC DNA]</scope>
    <source>
        <strain evidence="9 10">DSM 45671</strain>
    </source>
</reference>